<proteinExistence type="predicted"/>
<gene>
    <name evidence="1" type="ORF">DFH07DRAFT_757074</name>
</gene>
<feature type="non-terminal residue" evidence="1">
    <location>
        <position position="1"/>
    </location>
</feature>
<comment type="caution">
    <text evidence="1">The sequence shown here is derived from an EMBL/GenBank/DDBJ whole genome shotgun (WGS) entry which is preliminary data.</text>
</comment>
<dbReference type="AlphaFoldDB" id="A0AAD7MSL9"/>
<evidence type="ECO:0008006" key="3">
    <source>
        <dbReference type="Google" id="ProtNLM"/>
    </source>
</evidence>
<reference evidence="1" key="1">
    <citation type="submission" date="2023-03" db="EMBL/GenBank/DDBJ databases">
        <title>Massive genome expansion in bonnet fungi (Mycena s.s.) driven by repeated elements and novel gene families across ecological guilds.</title>
        <authorList>
            <consortium name="Lawrence Berkeley National Laboratory"/>
            <person name="Harder C.B."/>
            <person name="Miyauchi S."/>
            <person name="Viragh M."/>
            <person name="Kuo A."/>
            <person name="Thoen E."/>
            <person name="Andreopoulos B."/>
            <person name="Lu D."/>
            <person name="Skrede I."/>
            <person name="Drula E."/>
            <person name="Henrissat B."/>
            <person name="Morin E."/>
            <person name="Kohler A."/>
            <person name="Barry K."/>
            <person name="LaButti K."/>
            <person name="Morin E."/>
            <person name="Salamov A."/>
            <person name="Lipzen A."/>
            <person name="Mereny Z."/>
            <person name="Hegedus B."/>
            <person name="Baldrian P."/>
            <person name="Stursova M."/>
            <person name="Weitz H."/>
            <person name="Taylor A."/>
            <person name="Grigoriev I.V."/>
            <person name="Nagy L.G."/>
            <person name="Martin F."/>
            <person name="Kauserud H."/>
        </authorList>
    </citation>
    <scope>NUCLEOTIDE SEQUENCE</scope>
    <source>
        <strain evidence="1">CBHHK188m</strain>
    </source>
</reference>
<sequence length="233" mass="26758">FKVENMLYKVHLSNLKKLSPVVQGIFEIPSLGSGPPQGSDENPILLEFFTPAVFEDFLAWIYRVSWQLLDNTDLVVKQRMLVNLLHVAKLWEINEAIEYHRFGAKVYTIIANAKEVLWYETRLACRVPPQLDPNPVWVSDNHDHRVCTEVFNEVWWTKIARKVLDPEKPLHFSEIAVEVKKTVFQVQRVGGWKMMADACKEDIVVKIGADGFFSEKAVIAAAAQAVERYFESL</sequence>
<dbReference type="InterPro" id="IPR011333">
    <property type="entry name" value="SKP1/BTB/POZ_sf"/>
</dbReference>
<keyword evidence="2" id="KW-1185">Reference proteome</keyword>
<evidence type="ECO:0000313" key="2">
    <source>
        <dbReference type="Proteomes" id="UP001215280"/>
    </source>
</evidence>
<protein>
    <recommendedName>
        <fullName evidence="3">BTB domain-containing protein</fullName>
    </recommendedName>
</protein>
<dbReference type="Proteomes" id="UP001215280">
    <property type="component" value="Unassembled WGS sequence"/>
</dbReference>
<organism evidence="1 2">
    <name type="scientific">Mycena maculata</name>
    <dbReference type="NCBI Taxonomy" id="230809"/>
    <lineage>
        <taxon>Eukaryota</taxon>
        <taxon>Fungi</taxon>
        <taxon>Dikarya</taxon>
        <taxon>Basidiomycota</taxon>
        <taxon>Agaricomycotina</taxon>
        <taxon>Agaricomycetes</taxon>
        <taxon>Agaricomycetidae</taxon>
        <taxon>Agaricales</taxon>
        <taxon>Marasmiineae</taxon>
        <taxon>Mycenaceae</taxon>
        <taxon>Mycena</taxon>
    </lineage>
</organism>
<accession>A0AAD7MSL9</accession>
<dbReference type="EMBL" id="JARJLG010000201">
    <property type="protein sequence ID" value="KAJ7728947.1"/>
    <property type="molecule type" value="Genomic_DNA"/>
</dbReference>
<dbReference type="SUPFAM" id="SSF54695">
    <property type="entry name" value="POZ domain"/>
    <property type="match status" value="1"/>
</dbReference>
<evidence type="ECO:0000313" key="1">
    <source>
        <dbReference type="EMBL" id="KAJ7728947.1"/>
    </source>
</evidence>
<name>A0AAD7MSL9_9AGAR</name>
<dbReference type="Gene3D" id="3.30.710.10">
    <property type="entry name" value="Potassium Channel Kv1.1, Chain A"/>
    <property type="match status" value="1"/>
</dbReference>